<comment type="similarity">
    <text evidence="1">Belongs to the peptidase S13 family.</text>
</comment>
<keyword evidence="5" id="KW-1185">Reference proteome</keyword>
<evidence type="ECO:0000256" key="3">
    <source>
        <dbReference type="SAM" id="SignalP"/>
    </source>
</evidence>
<evidence type="ECO:0000313" key="5">
    <source>
        <dbReference type="Proteomes" id="UP001606303"/>
    </source>
</evidence>
<keyword evidence="3" id="KW-0732">Signal</keyword>
<name>A0ABW7H125_9BURK</name>
<sequence>MRKQVLAWVLGGWTFGLWAAPATPESALPLAVQVALKQAQVPASALGVVVQALDEAQPRLAWQAALPMNPASLTKLVTSLAALDTLGPAWQWQTPVWLTDDGGLAVQGSGDPRLSLERLWAGLRRLNLTELRGPLRLDRSAFTPGTAEPGDFDGEPWRVGNAQPEALLLNAKAVTYTVRVDGSTARITADPPLDAAQTVPTTAGACGDWRGALKLQWAAGQRPRFAGSYPAACGEQAWTLADPDPASYPARLLTVLLREAGIAWRHDAVLDAPAPSTAPTLTWPGPTLAEALRDMNKVSSNLMAQQVLLSAARAAGVTAPSPDTAAAWLQTWLDAHAGRTPATRVVNGSGLARETRISPGQLAALLRWGWDQPWMPEWLASLPVAGLDGTLTRQPGRFGGATGRAHLKTGSLRDVVALAGIVHAPSGKRWVMVAVVNHPQAQAARGVLDAVLRWTAQDAPPAR</sequence>
<evidence type="ECO:0000256" key="2">
    <source>
        <dbReference type="ARBA" id="ARBA00022801"/>
    </source>
</evidence>
<comment type="caution">
    <text evidence="4">The sequence shown here is derived from an EMBL/GenBank/DDBJ whole genome shotgun (WGS) entry which is preliminary data.</text>
</comment>
<accession>A0ABW7H125</accession>
<protein>
    <submittedName>
        <fullName evidence="4">D-alanyl-D-alanine carboxypeptidase/D-alanyl-D-alanine-endopeptidase</fullName>
        <ecNumber evidence="4">3.4.16.4</ecNumber>
    </submittedName>
</protein>
<evidence type="ECO:0000313" key="4">
    <source>
        <dbReference type="EMBL" id="MFG6467726.1"/>
    </source>
</evidence>
<keyword evidence="4" id="KW-0121">Carboxypeptidase</keyword>
<proteinExistence type="inferred from homology"/>
<dbReference type="PRINTS" id="PR00922">
    <property type="entry name" value="DADACBPTASE3"/>
</dbReference>
<keyword evidence="2 4" id="KW-0378">Hydrolase</keyword>
<dbReference type="GO" id="GO:0009002">
    <property type="term" value="F:serine-type D-Ala-D-Ala carboxypeptidase activity"/>
    <property type="evidence" value="ECO:0007669"/>
    <property type="project" value="UniProtKB-EC"/>
</dbReference>
<dbReference type="InterPro" id="IPR012338">
    <property type="entry name" value="Beta-lactam/transpept-like"/>
</dbReference>
<dbReference type="InterPro" id="IPR000667">
    <property type="entry name" value="Peptidase_S13"/>
</dbReference>
<dbReference type="NCBIfam" id="TIGR00666">
    <property type="entry name" value="PBP4"/>
    <property type="match status" value="1"/>
</dbReference>
<dbReference type="PANTHER" id="PTHR30023">
    <property type="entry name" value="D-ALANYL-D-ALANINE CARBOXYPEPTIDASE"/>
    <property type="match status" value="1"/>
</dbReference>
<dbReference type="EMBL" id="JBIGIB010000003">
    <property type="protein sequence ID" value="MFG6467726.1"/>
    <property type="molecule type" value="Genomic_DNA"/>
</dbReference>
<dbReference type="Pfam" id="PF02113">
    <property type="entry name" value="Peptidase_S13"/>
    <property type="match status" value="1"/>
</dbReference>
<dbReference type="SUPFAM" id="SSF56601">
    <property type="entry name" value="beta-lactamase/transpeptidase-like"/>
    <property type="match status" value="1"/>
</dbReference>
<feature type="chain" id="PRO_5046952856" evidence="3">
    <location>
        <begin position="20"/>
        <end position="463"/>
    </location>
</feature>
<dbReference type="EC" id="3.4.16.4" evidence="4"/>
<feature type="signal peptide" evidence="3">
    <location>
        <begin position="1"/>
        <end position="19"/>
    </location>
</feature>
<keyword evidence="4" id="KW-0645">Protease</keyword>
<evidence type="ECO:0000256" key="1">
    <source>
        <dbReference type="ARBA" id="ARBA00006096"/>
    </source>
</evidence>
<reference evidence="4 5" key="1">
    <citation type="submission" date="2024-08" db="EMBL/GenBank/DDBJ databases">
        <authorList>
            <person name="Lu H."/>
        </authorList>
    </citation>
    <scope>NUCLEOTIDE SEQUENCE [LARGE SCALE GENOMIC DNA]</scope>
    <source>
        <strain evidence="4 5">BYS87W</strain>
    </source>
</reference>
<gene>
    <name evidence="4" type="primary">dacB</name>
    <name evidence="4" type="ORF">ACG01O_13960</name>
</gene>
<organism evidence="4 5">
    <name type="scientific">Pelomonas baiyunensis</name>
    <dbReference type="NCBI Taxonomy" id="3299026"/>
    <lineage>
        <taxon>Bacteria</taxon>
        <taxon>Pseudomonadati</taxon>
        <taxon>Pseudomonadota</taxon>
        <taxon>Betaproteobacteria</taxon>
        <taxon>Burkholderiales</taxon>
        <taxon>Sphaerotilaceae</taxon>
        <taxon>Roseateles</taxon>
    </lineage>
</organism>
<dbReference type="RefSeq" id="WP_394385573.1">
    <property type="nucleotide sequence ID" value="NZ_JBIGIB010000003.1"/>
</dbReference>
<dbReference type="Gene3D" id="3.40.710.10">
    <property type="entry name" value="DD-peptidase/beta-lactamase superfamily"/>
    <property type="match status" value="2"/>
</dbReference>
<dbReference type="Proteomes" id="UP001606303">
    <property type="component" value="Unassembled WGS sequence"/>
</dbReference>
<dbReference type="PANTHER" id="PTHR30023:SF0">
    <property type="entry name" value="PENICILLIN-SENSITIVE CARBOXYPEPTIDASE A"/>
    <property type="match status" value="1"/>
</dbReference>